<feature type="compositionally biased region" description="Polar residues" evidence="1">
    <location>
        <begin position="97"/>
        <end position="107"/>
    </location>
</feature>
<dbReference type="KEGG" id="mbe:MBM_00794"/>
<dbReference type="STRING" id="1072389.K1X9E6"/>
<proteinExistence type="predicted"/>
<dbReference type="HOGENOM" id="CLU_014185_0_0_1"/>
<dbReference type="Pfam" id="PF12739">
    <property type="entry name" value="TRAPPC-Trs85"/>
    <property type="match status" value="1"/>
</dbReference>
<organism evidence="2 3">
    <name type="scientific">Marssonina brunnea f. sp. multigermtubi (strain MB_m1)</name>
    <name type="common">Marssonina leaf spot fungus</name>
    <dbReference type="NCBI Taxonomy" id="1072389"/>
    <lineage>
        <taxon>Eukaryota</taxon>
        <taxon>Fungi</taxon>
        <taxon>Dikarya</taxon>
        <taxon>Ascomycota</taxon>
        <taxon>Pezizomycotina</taxon>
        <taxon>Leotiomycetes</taxon>
        <taxon>Helotiales</taxon>
        <taxon>Drepanopezizaceae</taxon>
        <taxon>Drepanopeziza</taxon>
    </lineage>
</organism>
<dbReference type="OrthoDB" id="203724at2759"/>
<dbReference type="eggNOG" id="KOG1938">
    <property type="taxonomic scope" value="Eukaryota"/>
</dbReference>
<gene>
    <name evidence="2" type="ORF">MBM_00794</name>
</gene>
<dbReference type="PANTHER" id="PTHR12975:SF6">
    <property type="entry name" value="TRAFFICKING PROTEIN PARTICLE COMPLEX SUBUNIT 8"/>
    <property type="match status" value="1"/>
</dbReference>
<feature type="region of interest" description="Disordered" evidence="1">
    <location>
        <begin position="123"/>
        <end position="162"/>
    </location>
</feature>
<evidence type="ECO:0000313" key="2">
    <source>
        <dbReference type="EMBL" id="EKD21681.1"/>
    </source>
</evidence>
<dbReference type="GeneID" id="18756729"/>
<keyword evidence="3" id="KW-1185">Reference proteome</keyword>
<feature type="compositionally biased region" description="Low complexity" evidence="1">
    <location>
        <begin position="527"/>
        <end position="537"/>
    </location>
</feature>
<dbReference type="EMBL" id="JH921428">
    <property type="protein sequence ID" value="EKD21681.1"/>
    <property type="molecule type" value="Genomic_DNA"/>
</dbReference>
<dbReference type="Proteomes" id="UP000006753">
    <property type="component" value="Unassembled WGS sequence"/>
</dbReference>
<dbReference type="InterPro" id="IPR024420">
    <property type="entry name" value="TRAPP_III_complex_Trs85"/>
</dbReference>
<dbReference type="OMA" id="PHMENRV"/>
<feature type="region of interest" description="Disordered" evidence="1">
    <location>
        <begin position="244"/>
        <end position="268"/>
    </location>
</feature>
<sequence>MRLQVSSLYSGVFSVTRSTASSKQFRTGFSAYIWISVTQAHVDAQAQVSGGPNELYLLRPQNPAPVFMTSPNDAAPFQPPELPTGVANPRRPKIRASTDSMASSVSNLPYRASNPSVLSLFASTSTPTGSRSASPSGLGTSSRMSGSVFGGTPGEGTQIASADLPEDPRNLILQAFVPHIAVHTSTDTQELVKDKGFDGGLWELLRPFGERVQGKVTVRDSIGAGKAFEDFAVRFVQLGDGQEIPEIPGSRKSGEEKIPTTNSAPISGPIAAQRARTGGDIAPIEALVDRHLTHAEDYPNMDGEDYLSFKDSRPKNHDIPSPFYTLYLRRLLSGIPLAPHETFSHPVACVIAISSRNSSPIETLRKLYDESSFGEKRLPLWVNNEYLRYYVLVHDEERDDIAKSINLFEQMKRHFGLHCHLLRLRSSQCVATDDDSVELPRCEWLSASEEMAEIRIRELEEDVEDAHPCIFESDTTAIRTFIREMVTQSIVPSMERCVATWNDQVASRRRGLSGRLTNITKKWSVFGSSSKTSSNGSTGSGSSGNYDSTQGFYRPDAPEAIMRKLADYAFMLRDWKLAQSTYDLLRSDFNNDNAWKYHAGANEMVAISTLMNAQSMSSRIRSETIDKWLEAAQYSYSTRCGAGYGALRSIALVMELLRLRGGSATEDAANWGQRLLDSKVVGVVGDALIRERIAVCYASKRGSGSGAWGARTRKSAWWGVRAADAWLTLGKPQQSKQRLDEAMGKYSSLAREGSVSHFAGASDFISSLQREIQLALYPLSAIEGPGGMDDLIDTSVGEESEAFTSRPHRRSLMGAAPPIIASLGSAPLHGTLLGGEKEATQSDQFE</sequence>
<feature type="region of interest" description="Disordered" evidence="1">
    <location>
        <begin position="527"/>
        <end position="549"/>
    </location>
</feature>
<dbReference type="InParanoid" id="K1X9E6"/>
<name>K1X9E6_MARBU</name>
<protein>
    <submittedName>
        <fullName evidence="2">PutativeTRAPP complex protein TRS85</fullName>
    </submittedName>
</protein>
<evidence type="ECO:0000313" key="3">
    <source>
        <dbReference type="Proteomes" id="UP000006753"/>
    </source>
</evidence>
<feature type="region of interest" description="Disordered" evidence="1">
    <location>
        <begin position="74"/>
        <end position="107"/>
    </location>
</feature>
<dbReference type="PANTHER" id="PTHR12975">
    <property type="entry name" value="TRANSPORT PROTEIN TRAPP"/>
    <property type="match status" value="1"/>
</dbReference>
<feature type="compositionally biased region" description="Polar residues" evidence="1">
    <location>
        <begin position="123"/>
        <end position="145"/>
    </location>
</feature>
<accession>K1X9E6</accession>
<dbReference type="GO" id="GO:1990072">
    <property type="term" value="C:TRAPPIII protein complex"/>
    <property type="evidence" value="ECO:0007669"/>
    <property type="project" value="TreeGrafter"/>
</dbReference>
<evidence type="ECO:0000256" key="1">
    <source>
        <dbReference type="SAM" id="MobiDB-lite"/>
    </source>
</evidence>
<reference evidence="2 3" key="1">
    <citation type="journal article" date="2012" name="BMC Genomics">
        <title>Sequencing the genome of Marssonina brunnea reveals fungus-poplar co-evolution.</title>
        <authorList>
            <person name="Zhu S."/>
            <person name="Cao Y.-Z."/>
            <person name="Jiang C."/>
            <person name="Tan B.-Y."/>
            <person name="Wang Z."/>
            <person name="Feng S."/>
            <person name="Zhang L."/>
            <person name="Su X.-H."/>
            <person name="Brejova B."/>
            <person name="Vinar T."/>
            <person name="Xu M."/>
            <person name="Wang M.-X."/>
            <person name="Zhang S.-G."/>
            <person name="Huang M.-R."/>
            <person name="Wu R."/>
            <person name="Zhou Y."/>
        </authorList>
    </citation>
    <scope>NUCLEOTIDE SEQUENCE [LARGE SCALE GENOMIC DNA]</scope>
    <source>
        <strain evidence="2 3">MB_m1</strain>
    </source>
</reference>
<dbReference type="AlphaFoldDB" id="K1X9E6"/>